<accession>A0A0R3MHB2</accession>
<gene>
    <name evidence="4" type="ORF">CQ13_33570</name>
</gene>
<evidence type="ECO:0000313" key="4">
    <source>
        <dbReference type="EMBL" id="KRR19441.1"/>
    </source>
</evidence>
<dbReference type="InterPro" id="IPR029061">
    <property type="entry name" value="THDP-binding"/>
</dbReference>
<dbReference type="Gene3D" id="3.40.50.1220">
    <property type="entry name" value="TPP-binding domain"/>
    <property type="match status" value="1"/>
</dbReference>
<sequence length="390" mass="41058">MFVRHEAAAVHMADGWGRVTGEPGVAMVTGGPGHVNALGALFAAQAAESPVVLLSGHAATWELGRGGFQEIRQADMAKPVTKASWTAKSTAALGKDIAEALRLAGEGRPGPVHVSLPSDLLDETVGLDEVVWPKVTGSIEGRDIETEAADKILSAIASSERPIIFAPPALSSVDGRSLLKELELATNAPAVILESPRGAADATLGAFADLVQSVDLIVLLGKALDFTTRWAAAPHYRPDVRLVVIDPDAAMVGRAMNEVGPRVLVGCVADTKVATRTLIARASSLAKRNPDWLKQARSALDDRPAEWASVSSSTEGRLHPAEMLRVLRPYIDRDKDTVLVSDGGEIGQWAQSILPCTRRMVNGVSGAIGSSLSLAIAARCAEERARSSPF</sequence>
<dbReference type="GO" id="GO:0030976">
    <property type="term" value="F:thiamine pyrophosphate binding"/>
    <property type="evidence" value="ECO:0007669"/>
    <property type="project" value="InterPro"/>
</dbReference>
<dbReference type="InterPro" id="IPR045229">
    <property type="entry name" value="TPP_enz"/>
</dbReference>
<feature type="domain" description="Thiamine pyrophosphate enzyme N-terminal TPP-binding" evidence="3">
    <location>
        <begin position="2"/>
        <end position="75"/>
    </location>
</feature>
<dbReference type="SUPFAM" id="SSF52467">
    <property type="entry name" value="DHS-like NAD/FAD-binding domain"/>
    <property type="match status" value="1"/>
</dbReference>
<dbReference type="GO" id="GO:0005948">
    <property type="term" value="C:acetolactate synthase complex"/>
    <property type="evidence" value="ECO:0007669"/>
    <property type="project" value="TreeGrafter"/>
</dbReference>
<dbReference type="Proteomes" id="UP000052023">
    <property type="component" value="Unassembled WGS sequence"/>
</dbReference>
<name>A0A0R3MHB2_9BRAD</name>
<dbReference type="PANTHER" id="PTHR18968:SF166">
    <property type="entry name" value="2-HYDROXYACYL-COA LYASE 2"/>
    <property type="match status" value="1"/>
</dbReference>
<dbReference type="CDD" id="cd07035">
    <property type="entry name" value="TPP_PYR_POX_like"/>
    <property type="match status" value="1"/>
</dbReference>
<comment type="cofactor">
    <cofactor evidence="1">
        <name>thiamine diphosphate</name>
        <dbReference type="ChEBI" id="CHEBI:58937"/>
    </cofactor>
</comment>
<dbReference type="Pfam" id="PF02776">
    <property type="entry name" value="TPP_enzyme_N"/>
    <property type="match status" value="1"/>
</dbReference>
<evidence type="ECO:0000256" key="1">
    <source>
        <dbReference type="ARBA" id="ARBA00001964"/>
    </source>
</evidence>
<keyword evidence="5" id="KW-1185">Reference proteome</keyword>
<dbReference type="GO" id="GO:0009099">
    <property type="term" value="P:L-valine biosynthetic process"/>
    <property type="evidence" value="ECO:0007669"/>
    <property type="project" value="TreeGrafter"/>
</dbReference>
<evidence type="ECO:0000256" key="2">
    <source>
        <dbReference type="ARBA" id="ARBA00007812"/>
    </source>
</evidence>
<organism evidence="4 5">
    <name type="scientific">Bradyrhizobium retamae</name>
    <dbReference type="NCBI Taxonomy" id="1300035"/>
    <lineage>
        <taxon>Bacteria</taxon>
        <taxon>Pseudomonadati</taxon>
        <taxon>Pseudomonadota</taxon>
        <taxon>Alphaproteobacteria</taxon>
        <taxon>Hyphomicrobiales</taxon>
        <taxon>Nitrobacteraceae</taxon>
        <taxon>Bradyrhizobium</taxon>
    </lineage>
</organism>
<dbReference type="GO" id="GO:0003984">
    <property type="term" value="F:acetolactate synthase activity"/>
    <property type="evidence" value="ECO:0007669"/>
    <property type="project" value="TreeGrafter"/>
</dbReference>
<comment type="caution">
    <text evidence="4">The sequence shown here is derived from an EMBL/GenBank/DDBJ whole genome shotgun (WGS) entry which is preliminary data.</text>
</comment>
<evidence type="ECO:0000259" key="3">
    <source>
        <dbReference type="Pfam" id="PF02776"/>
    </source>
</evidence>
<dbReference type="PANTHER" id="PTHR18968">
    <property type="entry name" value="THIAMINE PYROPHOSPHATE ENZYMES"/>
    <property type="match status" value="1"/>
</dbReference>
<proteinExistence type="inferred from homology"/>
<dbReference type="AlphaFoldDB" id="A0A0R3MHB2"/>
<protein>
    <recommendedName>
        <fullName evidence="3">Thiamine pyrophosphate enzyme N-terminal TPP-binding domain-containing protein</fullName>
    </recommendedName>
</protein>
<dbReference type="InterPro" id="IPR029035">
    <property type="entry name" value="DHS-like_NAD/FAD-binding_dom"/>
</dbReference>
<evidence type="ECO:0000313" key="5">
    <source>
        <dbReference type="Proteomes" id="UP000052023"/>
    </source>
</evidence>
<comment type="similarity">
    <text evidence="2">Belongs to the TPP enzyme family.</text>
</comment>
<reference evidence="4 5" key="1">
    <citation type="submission" date="2014-03" db="EMBL/GenBank/DDBJ databases">
        <title>Bradyrhizobium valentinum sp. nov., isolated from effective nodules of Lupinus mariae-josephae, a lupine endemic of basic-lime soils in Eastern Spain.</title>
        <authorList>
            <person name="Duran D."/>
            <person name="Rey L."/>
            <person name="Navarro A."/>
            <person name="Busquets A."/>
            <person name="Imperial J."/>
            <person name="Ruiz-Argueso T."/>
        </authorList>
    </citation>
    <scope>NUCLEOTIDE SEQUENCE [LARGE SCALE GENOMIC DNA]</scope>
    <source>
        <strain evidence="4 5">Ro19</strain>
    </source>
</reference>
<dbReference type="EMBL" id="LLYA01000185">
    <property type="protein sequence ID" value="KRR19441.1"/>
    <property type="molecule type" value="Genomic_DNA"/>
</dbReference>
<dbReference type="GO" id="GO:0050660">
    <property type="term" value="F:flavin adenine dinucleotide binding"/>
    <property type="evidence" value="ECO:0007669"/>
    <property type="project" value="TreeGrafter"/>
</dbReference>
<dbReference type="Gene3D" id="3.40.50.970">
    <property type="match status" value="2"/>
</dbReference>
<dbReference type="SUPFAM" id="SSF52518">
    <property type="entry name" value="Thiamin diphosphate-binding fold (THDP-binding)"/>
    <property type="match status" value="2"/>
</dbReference>
<dbReference type="InterPro" id="IPR012001">
    <property type="entry name" value="Thiamin_PyroP_enz_TPP-bd_dom"/>
</dbReference>
<dbReference type="GO" id="GO:0009097">
    <property type="term" value="P:isoleucine biosynthetic process"/>
    <property type="evidence" value="ECO:0007669"/>
    <property type="project" value="TreeGrafter"/>
</dbReference>